<dbReference type="EMBL" id="RPFJ01000098">
    <property type="protein sequence ID" value="RPD90771.1"/>
    <property type="molecule type" value="Genomic_DNA"/>
</dbReference>
<dbReference type="AlphaFoldDB" id="A0A3N4N3T8"/>
<dbReference type="PANTHER" id="PTHR10434">
    <property type="entry name" value="1-ACYL-SN-GLYCEROL-3-PHOSPHATE ACYLTRANSFERASE"/>
    <property type="match status" value="1"/>
</dbReference>
<dbReference type="OrthoDB" id="9796839at2"/>
<evidence type="ECO:0000256" key="2">
    <source>
        <dbReference type="ARBA" id="ARBA00022679"/>
    </source>
</evidence>
<comment type="caution">
    <text evidence="5">The sequence shown here is derived from an EMBL/GenBank/DDBJ whole genome shotgun (WGS) entry which is preliminary data.</text>
</comment>
<name>A0A3N4N3T8_9FLAO</name>
<gene>
    <name evidence="5" type="ORF">EGM88_15585</name>
</gene>
<dbReference type="Proteomes" id="UP000270856">
    <property type="component" value="Unassembled WGS sequence"/>
</dbReference>
<protein>
    <submittedName>
        <fullName evidence="5">Glycerol acyltransferase</fullName>
    </submittedName>
</protein>
<dbReference type="GO" id="GO:0006654">
    <property type="term" value="P:phosphatidic acid biosynthetic process"/>
    <property type="evidence" value="ECO:0007669"/>
    <property type="project" value="TreeGrafter"/>
</dbReference>
<feature type="domain" description="Phospholipid/glycerol acyltransferase" evidence="4">
    <location>
        <begin position="29"/>
        <end position="141"/>
    </location>
</feature>
<dbReference type="GO" id="GO:0003841">
    <property type="term" value="F:1-acylglycerol-3-phosphate O-acyltransferase activity"/>
    <property type="evidence" value="ECO:0007669"/>
    <property type="project" value="TreeGrafter"/>
</dbReference>
<comment type="pathway">
    <text evidence="1">Lipid metabolism.</text>
</comment>
<evidence type="ECO:0000256" key="1">
    <source>
        <dbReference type="ARBA" id="ARBA00005189"/>
    </source>
</evidence>
<organism evidence="5 6">
    <name type="scientific">Aureibaculum marinum</name>
    <dbReference type="NCBI Taxonomy" id="2487930"/>
    <lineage>
        <taxon>Bacteria</taxon>
        <taxon>Pseudomonadati</taxon>
        <taxon>Bacteroidota</taxon>
        <taxon>Flavobacteriia</taxon>
        <taxon>Flavobacteriales</taxon>
        <taxon>Flavobacteriaceae</taxon>
        <taxon>Aureibaculum</taxon>
    </lineage>
</organism>
<evidence type="ECO:0000256" key="3">
    <source>
        <dbReference type="ARBA" id="ARBA00023315"/>
    </source>
</evidence>
<dbReference type="Pfam" id="PF01553">
    <property type="entry name" value="Acyltransferase"/>
    <property type="match status" value="1"/>
</dbReference>
<sequence length="184" mass="21412">MKKLVGRFVLFLFGWKYTYPEEFKVDKCVMLAAPHTSNWDLIYALAVYWRAGVKPQFLIKSFYTKGLHGFIFRWLGGIGVDRSKHNNMVDYAVSLFEANDKLALGVPAEGTRKRVEKWKTGFYHIACKANVPVCLCFLDYKYKIAGVGKMIMLTGNFEEDMIVIQDFYKDKNAKFPELYNKRIF</sequence>
<reference evidence="5 6" key="1">
    <citation type="submission" date="2018-11" db="EMBL/GenBank/DDBJ databases">
        <title>Aureibaculum marinum gen. nov., sp. nov., a member of the family Flavobacteriaceae isolated from the Bohai Sea.</title>
        <authorList>
            <person name="Ji X."/>
        </authorList>
    </citation>
    <scope>NUCLEOTIDE SEQUENCE [LARGE SCALE GENOMIC DNA]</scope>
    <source>
        <strain evidence="5 6">BH-SD17</strain>
    </source>
</reference>
<accession>A0A3N4N3T8</accession>
<dbReference type="PANTHER" id="PTHR10434:SF9">
    <property type="entry name" value="PHOSPHOLIPID_GLYCEROL ACYLTRANSFERASE DOMAIN-CONTAINING PROTEIN"/>
    <property type="match status" value="1"/>
</dbReference>
<evidence type="ECO:0000259" key="4">
    <source>
        <dbReference type="SMART" id="SM00563"/>
    </source>
</evidence>
<dbReference type="SMART" id="SM00563">
    <property type="entry name" value="PlsC"/>
    <property type="match status" value="1"/>
</dbReference>
<keyword evidence="2 5" id="KW-0808">Transferase</keyword>
<evidence type="ECO:0000313" key="5">
    <source>
        <dbReference type="EMBL" id="RPD90771.1"/>
    </source>
</evidence>
<dbReference type="RefSeq" id="WP_123899322.1">
    <property type="nucleotide sequence ID" value="NZ_RPFJ01000098.1"/>
</dbReference>
<keyword evidence="6" id="KW-1185">Reference proteome</keyword>
<dbReference type="SUPFAM" id="SSF69593">
    <property type="entry name" value="Glycerol-3-phosphate (1)-acyltransferase"/>
    <property type="match status" value="1"/>
</dbReference>
<evidence type="ECO:0000313" key="6">
    <source>
        <dbReference type="Proteomes" id="UP000270856"/>
    </source>
</evidence>
<keyword evidence="3 5" id="KW-0012">Acyltransferase</keyword>
<proteinExistence type="predicted"/>
<dbReference type="InterPro" id="IPR002123">
    <property type="entry name" value="Plipid/glycerol_acylTrfase"/>
</dbReference>